<dbReference type="SFLD" id="SFLDS00003">
    <property type="entry name" value="Haloacid_Dehalogenase"/>
    <property type="match status" value="1"/>
</dbReference>
<keyword evidence="10" id="KW-0718">Serine biosynthesis</keyword>
<reference evidence="15" key="1">
    <citation type="submission" date="2016-04" db="EMBL/GenBank/DDBJ databases">
        <authorList>
            <person name="Evans L.H."/>
            <person name="Alamgir A."/>
            <person name="Owens N."/>
            <person name="Weber N.D."/>
            <person name="Virtaneva K."/>
            <person name="Barbian K."/>
            <person name="Babar A."/>
            <person name="Rosenke K."/>
        </authorList>
    </citation>
    <scope>NUCLEOTIDE SEQUENCE</scope>
    <source>
        <strain evidence="15">86</strain>
    </source>
</reference>
<evidence type="ECO:0000256" key="1">
    <source>
        <dbReference type="ARBA" id="ARBA00001946"/>
    </source>
</evidence>
<evidence type="ECO:0000256" key="10">
    <source>
        <dbReference type="ARBA" id="ARBA00023299"/>
    </source>
</evidence>
<evidence type="ECO:0000256" key="5">
    <source>
        <dbReference type="ARBA" id="ARBA00015196"/>
    </source>
</evidence>
<dbReference type="AlphaFoldDB" id="A0A212K6S2"/>
<dbReference type="UniPathway" id="UPA00135">
    <property type="reaction ID" value="UER00198"/>
</dbReference>
<evidence type="ECO:0000256" key="6">
    <source>
        <dbReference type="ARBA" id="ARBA00022605"/>
    </source>
</evidence>
<dbReference type="PANTHER" id="PTHR43344">
    <property type="entry name" value="PHOSPHOSERINE PHOSPHATASE"/>
    <property type="match status" value="1"/>
</dbReference>
<dbReference type="InterPro" id="IPR036412">
    <property type="entry name" value="HAD-like_sf"/>
</dbReference>
<dbReference type="PANTHER" id="PTHR43344:SF2">
    <property type="entry name" value="PHOSPHOSERINE PHOSPHATASE"/>
    <property type="match status" value="1"/>
</dbReference>
<dbReference type="SFLD" id="SFLDG01137">
    <property type="entry name" value="C1.6.1:_Phosphoserine_Phosphat"/>
    <property type="match status" value="1"/>
</dbReference>
<dbReference type="InterPro" id="IPR050582">
    <property type="entry name" value="HAD-like_SerB"/>
</dbReference>
<dbReference type="GO" id="GO:0005737">
    <property type="term" value="C:cytoplasm"/>
    <property type="evidence" value="ECO:0007669"/>
    <property type="project" value="TreeGrafter"/>
</dbReference>
<keyword evidence="6" id="KW-0028">Amino-acid biosynthesis</keyword>
<comment type="catalytic activity">
    <reaction evidence="12">
        <text>O-phospho-L-serine + H2O = L-serine + phosphate</text>
        <dbReference type="Rhea" id="RHEA:21208"/>
        <dbReference type="ChEBI" id="CHEBI:15377"/>
        <dbReference type="ChEBI" id="CHEBI:33384"/>
        <dbReference type="ChEBI" id="CHEBI:43474"/>
        <dbReference type="ChEBI" id="CHEBI:57524"/>
        <dbReference type="EC" id="3.1.3.3"/>
    </reaction>
</comment>
<evidence type="ECO:0000256" key="2">
    <source>
        <dbReference type="ARBA" id="ARBA00005135"/>
    </source>
</evidence>
<comment type="catalytic activity">
    <reaction evidence="13">
        <text>O-phospho-D-serine + H2O = D-serine + phosphate</text>
        <dbReference type="Rhea" id="RHEA:24873"/>
        <dbReference type="ChEBI" id="CHEBI:15377"/>
        <dbReference type="ChEBI" id="CHEBI:35247"/>
        <dbReference type="ChEBI" id="CHEBI:43474"/>
        <dbReference type="ChEBI" id="CHEBI:58680"/>
        <dbReference type="EC" id="3.1.3.3"/>
    </reaction>
</comment>
<dbReference type="GO" id="GO:0006564">
    <property type="term" value="P:L-serine biosynthetic process"/>
    <property type="evidence" value="ECO:0007669"/>
    <property type="project" value="UniProtKB-KW"/>
</dbReference>
<comment type="pathway">
    <text evidence="2">Amino-acid biosynthesis; L-serine biosynthesis; L-serine from 3-phospho-D-glycerate: step 3/3.</text>
</comment>
<evidence type="ECO:0000256" key="13">
    <source>
        <dbReference type="ARBA" id="ARBA00048523"/>
    </source>
</evidence>
<evidence type="ECO:0000256" key="9">
    <source>
        <dbReference type="ARBA" id="ARBA00022842"/>
    </source>
</evidence>
<evidence type="ECO:0000256" key="14">
    <source>
        <dbReference type="PIRSR" id="PIRSR604469-1"/>
    </source>
</evidence>
<evidence type="ECO:0000256" key="3">
    <source>
        <dbReference type="ARBA" id="ARBA00009184"/>
    </source>
</evidence>
<gene>
    <name evidence="15" type="ORF">KL86APRO_12238</name>
</gene>
<keyword evidence="8" id="KW-0378">Hydrolase</keyword>
<dbReference type="NCBIfam" id="TIGR01488">
    <property type="entry name" value="HAD-SF-IB"/>
    <property type="match status" value="1"/>
</dbReference>
<dbReference type="Pfam" id="PF12710">
    <property type="entry name" value="HAD"/>
    <property type="match status" value="1"/>
</dbReference>
<evidence type="ECO:0000256" key="7">
    <source>
        <dbReference type="ARBA" id="ARBA00022723"/>
    </source>
</evidence>
<keyword evidence="9" id="KW-0460">Magnesium</keyword>
<dbReference type="InterPro" id="IPR004469">
    <property type="entry name" value="PSP"/>
</dbReference>
<dbReference type="SFLD" id="SFLDG01136">
    <property type="entry name" value="C1.6:_Phosphoserine_Phosphatas"/>
    <property type="match status" value="1"/>
</dbReference>
<feature type="active site" description="Proton donor" evidence="14">
    <location>
        <position position="114"/>
    </location>
</feature>
<accession>A0A212K6S2</accession>
<evidence type="ECO:0000313" key="15">
    <source>
        <dbReference type="EMBL" id="SBW07401.1"/>
    </source>
</evidence>
<dbReference type="GO" id="GO:0000287">
    <property type="term" value="F:magnesium ion binding"/>
    <property type="evidence" value="ECO:0007669"/>
    <property type="project" value="TreeGrafter"/>
</dbReference>
<evidence type="ECO:0000256" key="8">
    <source>
        <dbReference type="ARBA" id="ARBA00022801"/>
    </source>
</evidence>
<dbReference type="InterPro" id="IPR023214">
    <property type="entry name" value="HAD_sf"/>
</dbReference>
<dbReference type="GO" id="GO:0036424">
    <property type="term" value="F:L-phosphoserine phosphatase activity"/>
    <property type="evidence" value="ECO:0007669"/>
    <property type="project" value="InterPro"/>
</dbReference>
<name>A0A212K6S2_9PROT</name>
<evidence type="ECO:0000256" key="12">
    <source>
        <dbReference type="ARBA" id="ARBA00048138"/>
    </source>
</evidence>
<proteinExistence type="inferred from homology"/>
<dbReference type="NCBIfam" id="TIGR00338">
    <property type="entry name" value="serB"/>
    <property type="match status" value="1"/>
</dbReference>
<comment type="similarity">
    <text evidence="3">Belongs to the HAD-like hydrolase superfamily. SerB family.</text>
</comment>
<organism evidence="15">
    <name type="scientific">uncultured Alphaproteobacteria bacterium</name>
    <dbReference type="NCBI Taxonomy" id="91750"/>
    <lineage>
        <taxon>Bacteria</taxon>
        <taxon>Pseudomonadati</taxon>
        <taxon>Pseudomonadota</taxon>
        <taxon>Alphaproteobacteria</taxon>
        <taxon>environmental samples</taxon>
    </lineage>
</organism>
<dbReference type="SFLD" id="SFLDF00029">
    <property type="entry name" value="phosphoserine_phosphatase"/>
    <property type="match status" value="1"/>
</dbReference>
<evidence type="ECO:0000256" key="4">
    <source>
        <dbReference type="ARBA" id="ARBA00012640"/>
    </source>
</evidence>
<dbReference type="EC" id="3.1.3.3" evidence="4"/>
<protein>
    <recommendedName>
        <fullName evidence="5">Phosphoserine phosphatase</fullName>
        <ecNumber evidence="4">3.1.3.3</ecNumber>
    </recommendedName>
    <alternativeName>
        <fullName evidence="11">O-phosphoserine phosphohydrolase</fullName>
    </alternativeName>
</protein>
<feature type="active site" description="Nucleophile" evidence="14">
    <location>
        <position position="112"/>
    </location>
</feature>
<dbReference type="SUPFAM" id="SSF56784">
    <property type="entry name" value="HAD-like"/>
    <property type="match status" value="1"/>
</dbReference>
<dbReference type="EMBL" id="FLUO01000001">
    <property type="protein sequence ID" value="SBW07401.1"/>
    <property type="molecule type" value="Genomic_DNA"/>
</dbReference>
<dbReference type="Gene3D" id="3.40.50.1000">
    <property type="entry name" value="HAD superfamily/HAD-like"/>
    <property type="match status" value="1"/>
</dbReference>
<comment type="cofactor">
    <cofactor evidence="1">
        <name>Mg(2+)</name>
        <dbReference type="ChEBI" id="CHEBI:18420"/>
    </cofactor>
</comment>
<keyword evidence="7" id="KW-0479">Metal-binding</keyword>
<evidence type="ECO:0000256" key="11">
    <source>
        <dbReference type="ARBA" id="ARBA00031693"/>
    </source>
</evidence>
<sequence length="321" mass="32385">MSSVLTLIAAPAVAVPGPGSLGRFPEGVPLAAAAVDAARAALDALGADTASPAWLAAPGAAGSACDLAFEGLVPDQAEAAARAALDPLYPTGGLDVIAQSAEGRKKSVLVADMDSTIVTAETLDELAAFAGIKDHIAAITARAMNGELDFKSALRERVGLLKGLPASAIAATLADIRYTPGGRAVVRTMRAHGAVTVLISGGFLPFARPVGAHCGFDRVFANDLLFDGDTLSGRVAEPILDRNAKLETLIATAAETGVPMGATLAVGDGANDLPMIQAAGLGVAFHGKPTVVAGARAALNWGDLTGLLFAQGYHRDAFVCD</sequence>